<dbReference type="EMBL" id="VXIV02000720">
    <property type="protein sequence ID" value="KAF6036452.1"/>
    <property type="molecule type" value="Genomic_DNA"/>
</dbReference>
<accession>A0A7J7KCR9</accession>
<sequence length="69" mass="7776">MNITIPSKYGLALARENVTVVYSVINMCFYQTNYIIFRCNELNFGRLPLNRPGALLVSSVVADFSCQLI</sequence>
<evidence type="ECO:0000313" key="1">
    <source>
        <dbReference type="EMBL" id="KAF6036452.1"/>
    </source>
</evidence>
<proteinExistence type="predicted"/>
<gene>
    <name evidence="1" type="ORF">EB796_005237</name>
</gene>
<dbReference type="AlphaFoldDB" id="A0A7J7KCR9"/>
<name>A0A7J7KCR9_BUGNE</name>
<evidence type="ECO:0000313" key="2">
    <source>
        <dbReference type="Proteomes" id="UP000593567"/>
    </source>
</evidence>
<keyword evidence="2" id="KW-1185">Reference proteome</keyword>
<dbReference type="Proteomes" id="UP000593567">
    <property type="component" value="Unassembled WGS sequence"/>
</dbReference>
<organism evidence="1 2">
    <name type="scientific">Bugula neritina</name>
    <name type="common">Brown bryozoan</name>
    <name type="synonym">Sertularia neritina</name>
    <dbReference type="NCBI Taxonomy" id="10212"/>
    <lineage>
        <taxon>Eukaryota</taxon>
        <taxon>Metazoa</taxon>
        <taxon>Spiralia</taxon>
        <taxon>Lophotrochozoa</taxon>
        <taxon>Bryozoa</taxon>
        <taxon>Gymnolaemata</taxon>
        <taxon>Cheilostomatida</taxon>
        <taxon>Flustrina</taxon>
        <taxon>Buguloidea</taxon>
        <taxon>Bugulidae</taxon>
        <taxon>Bugula</taxon>
    </lineage>
</organism>
<comment type="caution">
    <text evidence="1">The sequence shown here is derived from an EMBL/GenBank/DDBJ whole genome shotgun (WGS) entry which is preliminary data.</text>
</comment>
<protein>
    <submittedName>
        <fullName evidence="1">Uncharacterized protein</fullName>
    </submittedName>
</protein>
<reference evidence="1" key="1">
    <citation type="submission" date="2020-06" db="EMBL/GenBank/DDBJ databases">
        <title>Draft genome of Bugula neritina, a colonial animal packing powerful symbionts and potential medicines.</title>
        <authorList>
            <person name="Rayko M."/>
        </authorList>
    </citation>
    <scope>NUCLEOTIDE SEQUENCE [LARGE SCALE GENOMIC DNA]</scope>
    <source>
        <strain evidence="1">Kwan_BN1</strain>
    </source>
</reference>